<dbReference type="InterPro" id="IPR036249">
    <property type="entry name" value="Thioredoxin-like_sf"/>
</dbReference>
<evidence type="ECO:0000256" key="1">
    <source>
        <dbReference type="ARBA" id="ARBA00010996"/>
    </source>
</evidence>
<dbReference type="PANTHER" id="PTHR12151:SF25">
    <property type="entry name" value="LINALOOL DEHYDRATASE_ISOMERASE DOMAIN-CONTAINING PROTEIN"/>
    <property type="match status" value="1"/>
</dbReference>
<dbReference type="CDD" id="cd02968">
    <property type="entry name" value="SCO"/>
    <property type="match status" value="1"/>
</dbReference>
<dbReference type="AlphaFoldDB" id="A0AAJ4D513"/>
<feature type="binding site" evidence="3">
    <location>
        <position position="194"/>
    </location>
    <ligand>
        <name>Cu cation</name>
        <dbReference type="ChEBI" id="CHEBI:23378"/>
    </ligand>
</feature>
<sequence length="232" mass="26453">MFRGWTSTFYAPRRSYRFIQEKERSVSPFIPTDKGDGEGLKNVFGALFAGIVIALLSACGTSKIEDPLNYDVQSFSFQNQDHKTVSLDSLKGKVWVADFIFTNCETVCPPMTAHMTELQKQMKEENIQARIVSFSVDPENDTPEKLKKFAANYPLSLDNWDFLTGYSQADIEKFALKSFKAIVKKPEDDDQVIHQTSFYLIDQEGKVVKDYDGVKDTPYEDIIADIKTLEKR</sequence>
<dbReference type="SUPFAM" id="SSF52833">
    <property type="entry name" value="Thioredoxin-like"/>
    <property type="match status" value="1"/>
</dbReference>
<comment type="similarity">
    <text evidence="1">Belongs to the SCO1/2 family.</text>
</comment>
<dbReference type="InterPro" id="IPR003782">
    <property type="entry name" value="SCO1/SenC"/>
</dbReference>
<dbReference type="PROSITE" id="PS51352">
    <property type="entry name" value="THIOREDOXIN_2"/>
    <property type="match status" value="1"/>
</dbReference>
<gene>
    <name evidence="6" type="ORF">EQZ20_12955</name>
</gene>
<dbReference type="InterPro" id="IPR013766">
    <property type="entry name" value="Thioredoxin_domain"/>
</dbReference>
<dbReference type="Proteomes" id="UP000288675">
    <property type="component" value="Chromosome"/>
</dbReference>
<protein>
    <submittedName>
        <fullName evidence="6">Redoxin domain-containing protein</fullName>
    </submittedName>
</protein>
<keyword evidence="4" id="KW-1015">Disulfide bond</keyword>
<feature type="domain" description="Thioredoxin" evidence="5">
    <location>
        <begin position="66"/>
        <end position="231"/>
    </location>
</feature>
<dbReference type="PANTHER" id="PTHR12151">
    <property type="entry name" value="ELECTRON TRANSPORT PROTIN SCO1/SENC FAMILY MEMBER"/>
    <property type="match status" value="1"/>
</dbReference>
<dbReference type="GO" id="GO:0046872">
    <property type="term" value="F:metal ion binding"/>
    <property type="evidence" value="ECO:0007669"/>
    <property type="project" value="UniProtKB-KW"/>
</dbReference>
<evidence type="ECO:0000256" key="2">
    <source>
        <dbReference type="ARBA" id="ARBA00023008"/>
    </source>
</evidence>
<reference evidence="6 7" key="1">
    <citation type="submission" date="2019-01" db="EMBL/GenBank/DDBJ databases">
        <title>Genome sequence of Bacillus glycinifermentans SRCM103574.</title>
        <authorList>
            <person name="Kong H.-J."/>
            <person name="Jeong S.-Y."/>
            <person name="Jeong D.-Y."/>
        </authorList>
    </citation>
    <scope>NUCLEOTIDE SEQUENCE [LARGE SCALE GENOMIC DNA]</scope>
    <source>
        <strain evidence="6 7">SRCM103574</strain>
    </source>
</reference>
<keyword evidence="3" id="KW-0479">Metal-binding</keyword>
<evidence type="ECO:0000313" key="6">
    <source>
        <dbReference type="EMBL" id="QAT67872.1"/>
    </source>
</evidence>
<feature type="binding site" evidence="3">
    <location>
        <position position="108"/>
    </location>
    <ligand>
        <name>Cu cation</name>
        <dbReference type="ChEBI" id="CHEBI:23378"/>
    </ligand>
</feature>
<evidence type="ECO:0000256" key="3">
    <source>
        <dbReference type="PIRSR" id="PIRSR603782-1"/>
    </source>
</evidence>
<dbReference type="Pfam" id="PF02630">
    <property type="entry name" value="SCO1-SenC"/>
    <property type="match status" value="1"/>
</dbReference>
<organism evidence="6 7">
    <name type="scientific">Bacillus glycinifermentans</name>
    <dbReference type="NCBI Taxonomy" id="1664069"/>
    <lineage>
        <taxon>Bacteria</taxon>
        <taxon>Bacillati</taxon>
        <taxon>Bacillota</taxon>
        <taxon>Bacilli</taxon>
        <taxon>Bacillales</taxon>
        <taxon>Bacillaceae</taxon>
        <taxon>Bacillus</taxon>
    </lineage>
</organism>
<dbReference type="EMBL" id="CP035232">
    <property type="protein sequence ID" value="QAT67872.1"/>
    <property type="molecule type" value="Genomic_DNA"/>
</dbReference>
<name>A0AAJ4D513_9BACI</name>
<evidence type="ECO:0000256" key="4">
    <source>
        <dbReference type="PIRSR" id="PIRSR603782-2"/>
    </source>
</evidence>
<accession>A0AAJ4D513</accession>
<evidence type="ECO:0000259" key="5">
    <source>
        <dbReference type="PROSITE" id="PS51352"/>
    </source>
</evidence>
<feature type="disulfide bond" description="Redox-active" evidence="4">
    <location>
        <begin position="104"/>
        <end position="108"/>
    </location>
</feature>
<dbReference type="Gene3D" id="3.40.30.10">
    <property type="entry name" value="Glutaredoxin"/>
    <property type="match status" value="1"/>
</dbReference>
<keyword evidence="2 3" id="KW-0186">Copper</keyword>
<proteinExistence type="inferred from homology"/>
<evidence type="ECO:0000313" key="7">
    <source>
        <dbReference type="Proteomes" id="UP000288675"/>
    </source>
</evidence>
<feature type="binding site" evidence="3">
    <location>
        <position position="104"/>
    </location>
    <ligand>
        <name>Cu cation</name>
        <dbReference type="ChEBI" id="CHEBI:23378"/>
    </ligand>
</feature>